<evidence type="ECO:0000259" key="4">
    <source>
        <dbReference type="PROSITE" id="PS50949"/>
    </source>
</evidence>
<dbReference type="InterPro" id="IPR011711">
    <property type="entry name" value="GntR_C"/>
</dbReference>
<dbReference type="SUPFAM" id="SSF46785">
    <property type="entry name" value="Winged helix' DNA-binding domain"/>
    <property type="match status" value="1"/>
</dbReference>
<keyword evidence="2" id="KW-0238">DNA-binding</keyword>
<dbReference type="InterPro" id="IPR000524">
    <property type="entry name" value="Tscrpt_reg_HTH_GntR"/>
</dbReference>
<protein>
    <submittedName>
        <fullName evidence="5">GntR family transcriptional regulator</fullName>
    </submittedName>
</protein>
<evidence type="ECO:0000256" key="2">
    <source>
        <dbReference type="ARBA" id="ARBA00023125"/>
    </source>
</evidence>
<gene>
    <name evidence="5" type="ORF">ACFFGY_21855</name>
</gene>
<dbReference type="PANTHER" id="PTHR43537">
    <property type="entry name" value="TRANSCRIPTIONAL REGULATOR, GNTR FAMILY"/>
    <property type="match status" value="1"/>
</dbReference>
<reference evidence="5 6" key="1">
    <citation type="submission" date="2024-09" db="EMBL/GenBank/DDBJ databases">
        <authorList>
            <person name="Sun Q."/>
            <person name="Mori K."/>
        </authorList>
    </citation>
    <scope>NUCLEOTIDE SEQUENCE [LARGE SCALE GENOMIC DNA]</scope>
    <source>
        <strain evidence="5 6">TBRC 5777</strain>
    </source>
</reference>
<dbReference type="EMBL" id="JBHLUN010000021">
    <property type="protein sequence ID" value="MFC0410898.1"/>
    <property type="molecule type" value="Genomic_DNA"/>
</dbReference>
<evidence type="ECO:0000313" key="6">
    <source>
        <dbReference type="Proteomes" id="UP001589865"/>
    </source>
</evidence>
<keyword evidence="3" id="KW-0804">Transcription</keyword>
<sequence>MTEDGGALPLTLQALHQLRQEILSCDLLPGATLSETAASQRLGLGKAPIRAALARLAEEGLVGSVARRGWVVSLITIRDIHEVFDLRLLLEPEGARRAAARTDPSARRQLEALLSAEAPPDSRALHQAIAVLSGNTRLAQGVSRLLDESSRMLAFAARHGTDLPEEPADRAALLQAVAEGRGVEAARLIYDRVWSLRSAVLAALTAPEAATPV</sequence>
<comment type="caution">
    <text evidence="5">The sequence shown here is derived from an EMBL/GenBank/DDBJ whole genome shotgun (WGS) entry which is preliminary data.</text>
</comment>
<dbReference type="Pfam" id="PF07729">
    <property type="entry name" value="FCD"/>
    <property type="match status" value="1"/>
</dbReference>
<dbReference type="InterPro" id="IPR036390">
    <property type="entry name" value="WH_DNA-bd_sf"/>
</dbReference>
<evidence type="ECO:0000256" key="3">
    <source>
        <dbReference type="ARBA" id="ARBA00023163"/>
    </source>
</evidence>
<dbReference type="InterPro" id="IPR036388">
    <property type="entry name" value="WH-like_DNA-bd_sf"/>
</dbReference>
<dbReference type="Proteomes" id="UP001589865">
    <property type="component" value="Unassembled WGS sequence"/>
</dbReference>
<name>A0ABV6JYX8_9PROT</name>
<evidence type="ECO:0000313" key="5">
    <source>
        <dbReference type="EMBL" id="MFC0410898.1"/>
    </source>
</evidence>
<evidence type="ECO:0000256" key="1">
    <source>
        <dbReference type="ARBA" id="ARBA00023015"/>
    </source>
</evidence>
<dbReference type="Pfam" id="PF00392">
    <property type="entry name" value="GntR"/>
    <property type="match status" value="1"/>
</dbReference>
<accession>A0ABV6JYX8</accession>
<proteinExistence type="predicted"/>
<organism evidence="5 6">
    <name type="scientific">Roseomonas elaeocarpi</name>
    <dbReference type="NCBI Taxonomy" id="907779"/>
    <lineage>
        <taxon>Bacteria</taxon>
        <taxon>Pseudomonadati</taxon>
        <taxon>Pseudomonadota</taxon>
        <taxon>Alphaproteobacteria</taxon>
        <taxon>Acetobacterales</taxon>
        <taxon>Roseomonadaceae</taxon>
        <taxon>Roseomonas</taxon>
    </lineage>
</organism>
<dbReference type="Gene3D" id="1.10.10.10">
    <property type="entry name" value="Winged helix-like DNA-binding domain superfamily/Winged helix DNA-binding domain"/>
    <property type="match status" value="1"/>
</dbReference>
<dbReference type="RefSeq" id="WP_377046657.1">
    <property type="nucleotide sequence ID" value="NZ_JBHLUN010000021.1"/>
</dbReference>
<dbReference type="SMART" id="SM00345">
    <property type="entry name" value="HTH_GNTR"/>
    <property type="match status" value="1"/>
</dbReference>
<dbReference type="Gene3D" id="1.20.120.530">
    <property type="entry name" value="GntR ligand-binding domain-like"/>
    <property type="match status" value="1"/>
</dbReference>
<dbReference type="PROSITE" id="PS50949">
    <property type="entry name" value="HTH_GNTR"/>
    <property type="match status" value="1"/>
</dbReference>
<feature type="domain" description="HTH gntR-type" evidence="4">
    <location>
        <begin position="8"/>
        <end position="75"/>
    </location>
</feature>
<dbReference type="PANTHER" id="PTHR43537:SF5">
    <property type="entry name" value="UXU OPERON TRANSCRIPTIONAL REGULATOR"/>
    <property type="match status" value="1"/>
</dbReference>
<keyword evidence="1" id="KW-0805">Transcription regulation</keyword>
<dbReference type="SMART" id="SM00895">
    <property type="entry name" value="FCD"/>
    <property type="match status" value="1"/>
</dbReference>
<dbReference type="InterPro" id="IPR008920">
    <property type="entry name" value="TF_FadR/GntR_C"/>
</dbReference>
<dbReference type="SUPFAM" id="SSF48008">
    <property type="entry name" value="GntR ligand-binding domain-like"/>
    <property type="match status" value="1"/>
</dbReference>
<keyword evidence="6" id="KW-1185">Reference proteome</keyword>